<dbReference type="GeneID" id="20320275"/>
<name>A0A074ZLV3_OPIVI</name>
<reference evidence="1 2" key="1">
    <citation type="submission" date="2013-11" db="EMBL/GenBank/DDBJ databases">
        <title>Opisthorchis viverrini - life in the bile duct.</title>
        <authorList>
            <person name="Young N.D."/>
            <person name="Nagarajan N."/>
            <person name="Lin S.J."/>
            <person name="Korhonen P.K."/>
            <person name="Jex A.R."/>
            <person name="Hall R.S."/>
            <person name="Safavi-Hemami H."/>
            <person name="Kaewkong W."/>
            <person name="Bertrand D."/>
            <person name="Gao S."/>
            <person name="Seet Q."/>
            <person name="Wongkham S."/>
            <person name="Teh B.T."/>
            <person name="Wongkham C."/>
            <person name="Intapan P.M."/>
            <person name="Maleewong W."/>
            <person name="Yang X."/>
            <person name="Hu M."/>
            <person name="Wang Z."/>
            <person name="Hofmann A."/>
            <person name="Sternberg P.W."/>
            <person name="Tan P."/>
            <person name="Wang J."/>
            <person name="Gasser R.B."/>
        </authorList>
    </citation>
    <scope>NUCLEOTIDE SEQUENCE [LARGE SCALE GENOMIC DNA]</scope>
</reference>
<proteinExistence type="predicted"/>
<dbReference type="Proteomes" id="UP000054324">
    <property type="component" value="Unassembled WGS sequence"/>
</dbReference>
<keyword evidence="2" id="KW-1185">Reference proteome</keyword>
<dbReference type="CTD" id="20320275"/>
<dbReference type="RefSeq" id="XP_009169535.1">
    <property type="nucleotide sequence ID" value="XM_009171271.1"/>
</dbReference>
<organism evidence="1 2">
    <name type="scientific">Opisthorchis viverrini</name>
    <name type="common">Southeast Asian liver fluke</name>
    <dbReference type="NCBI Taxonomy" id="6198"/>
    <lineage>
        <taxon>Eukaryota</taxon>
        <taxon>Metazoa</taxon>
        <taxon>Spiralia</taxon>
        <taxon>Lophotrochozoa</taxon>
        <taxon>Platyhelminthes</taxon>
        <taxon>Trematoda</taxon>
        <taxon>Digenea</taxon>
        <taxon>Opisthorchiida</taxon>
        <taxon>Opisthorchiata</taxon>
        <taxon>Opisthorchiidae</taxon>
        <taxon>Opisthorchis</taxon>
    </lineage>
</organism>
<evidence type="ECO:0000313" key="1">
    <source>
        <dbReference type="EMBL" id="KER26732.1"/>
    </source>
</evidence>
<sequence length="93" mass="9961">MAEIGSRLHDEHIYRSAGAPFQCLTAVPPKGSTGAELLPGCAILDRESQEAETGFEPRTIRSANSRSNRRAISTNLRGIKACTNSSHPSPTVL</sequence>
<dbReference type="OrthoDB" id="247013at2759"/>
<evidence type="ECO:0000313" key="2">
    <source>
        <dbReference type="Proteomes" id="UP000054324"/>
    </source>
</evidence>
<gene>
    <name evidence="1" type="ORF">T265_06093</name>
</gene>
<dbReference type="KEGG" id="ovi:T265_06093"/>
<protein>
    <submittedName>
        <fullName evidence="1">Uncharacterized protein</fullName>
    </submittedName>
</protein>
<accession>A0A074ZLV3</accession>
<dbReference type="EMBL" id="KL596740">
    <property type="protein sequence ID" value="KER26732.1"/>
    <property type="molecule type" value="Genomic_DNA"/>
</dbReference>
<dbReference type="AlphaFoldDB" id="A0A074ZLV3"/>